<evidence type="ECO:0000259" key="2">
    <source>
        <dbReference type="Pfam" id="PF13628"/>
    </source>
</evidence>
<feature type="domain" description="DUF4142" evidence="2">
    <location>
        <begin position="55"/>
        <end position="189"/>
    </location>
</feature>
<protein>
    <submittedName>
        <fullName evidence="3">Putative membrane protein</fullName>
    </submittedName>
</protein>
<name>A0A1W2FAM9_9SPHI</name>
<dbReference type="PANTHER" id="PTHR38593:SF1">
    <property type="entry name" value="BLR2558 PROTEIN"/>
    <property type="match status" value="1"/>
</dbReference>
<dbReference type="Gene3D" id="1.20.1260.10">
    <property type="match status" value="1"/>
</dbReference>
<organism evidence="3 4">
    <name type="scientific">Pedobacter nyackensis</name>
    <dbReference type="NCBI Taxonomy" id="475255"/>
    <lineage>
        <taxon>Bacteria</taxon>
        <taxon>Pseudomonadati</taxon>
        <taxon>Bacteroidota</taxon>
        <taxon>Sphingobacteriia</taxon>
        <taxon>Sphingobacteriales</taxon>
        <taxon>Sphingobacteriaceae</taxon>
        <taxon>Pedobacter</taxon>
    </lineage>
</organism>
<keyword evidence="4" id="KW-1185">Reference proteome</keyword>
<accession>A0A1W2FAM9</accession>
<feature type="signal peptide" evidence="1">
    <location>
        <begin position="1"/>
        <end position="16"/>
    </location>
</feature>
<evidence type="ECO:0000313" key="3">
    <source>
        <dbReference type="EMBL" id="SMD18668.1"/>
    </source>
</evidence>
<feature type="chain" id="PRO_5012709669" evidence="1">
    <location>
        <begin position="17"/>
        <end position="195"/>
    </location>
</feature>
<evidence type="ECO:0000313" key="4">
    <source>
        <dbReference type="Proteomes" id="UP000192678"/>
    </source>
</evidence>
<reference evidence="3 4" key="1">
    <citation type="submission" date="2017-04" db="EMBL/GenBank/DDBJ databases">
        <authorList>
            <person name="Afonso C.L."/>
            <person name="Miller P.J."/>
            <person name="Scott M.A."/>
            <person name="Spackman E."/>
            <person name="Goraichik I."/>
            <person name="Dimitrov K.M."/>
            <person name="Suarez D.L."/>
            <person name="Swayne D.E."/>
        </authorList>
    </citation>
    <scope>NUCLEOTIDE SEQUENCE [LARGE SCALE GENOMIC DNA]</scope>
    <source>
        <strain evidence="3 4">DSM 19625</strain>
    </source>
</reference>
<dbReference type="InterPro" id="IPR025419">
    <property type="entry name" value="DUF4142"/>
</dbReference>
<dbReference type="InterPro" id="IPR012347">
    <property type="entry name" value="Ferritin-like"/>
</dbReference>
<dbReference type="PROSITE" id="PS51257">
    <property type="entry name" value="PROKAR_LIPOPROTEIN"/>
    <property type="match status" value="1"/>
</dbReference>
<dbReference type="STRING" id="475255.SAMN04488101_12810"/>
<dbReference type="Proteomes" id="UP000192678">
    <property type="component" value="Unassembled WGS sequence"/>
</dbReference>
<gene>
    <name evidence="3" type="ORF">SAMN04488101_12810</name>
</gene>
<dbReference type="Pfam" id="PF13628">
    <property type="entry name" value="DUF4142"/>
    <property type="match status" value="1"/>
</dbReference>
<dbReference type="PANTHER" id="PTHR38593">
    <property type="entry name" value="BLR2558 PROTEIN"/>
    <property type="match status" value="1"/>
</dbReference>
<sequence>MKKLIYSLSISVAAFAFQGCSNGTKDAKETADSLNKVKDTTTDIMATGGIAVGESDAEFTTKAAVGGMAEVEYGKLAVQKTTNAKIKDFANMMITDHSKANEELMAIAKIKNITLPAILDDEHQKKMHELNVKIGNDFDKTYVETMIDGHKKKLKLMQDEAKDGKDAELRAFAMKTAPIVQSHLDMINKIHEGMK</sequence>
<dbReference type="AlphaFoldDB" id="A0A1W2FAM9"/>
<proteinExistence type="predicted"/>
<dbReference type="RefSeq" id="WP_084292594.1">
    <property type="nucleotide sequence ID" value="NZ_FWYB01000028.1"/>
</dbReference>
<dbReference type="OrthoDB" id="883203at2"/>
<dbReference type="EMBL" id="FWYB01000028">
    <property type="protein sequence ID" value="SMD18668.1"/>
    <property type="molecule type" value="Genomic_DNA"/>
</dbReference>
<evidence type="ECO:0000256" key="1">
    <source>
        <dbReference type="SAM" id="SignalP"/>
    </source>
</evidence>
<keyword evidence="1" id="KW-0732">Signal</keyword>